<dbReference type="Pfam" id="PF25583">
    <property type="entry name" value="WCX"/>
    <property type="match status" value="2"/>
</dbReference>
<evidence type="ECO:0000259" key="1">
    <source>
        <dbReference type="Pfam" id="PF13280"/>
    </source>
</evidence>
<name>A0ABQ5MUJ9_9MICC</name>
<feature type="domain" description="WYL" evidence="1">
    <location>
        <begin position="150"/>
        <end position="215"/>
    </location>
</feature>
<proteinExistence type="predicted"/>
<sequence length="676" mass="74139">MSASKTERLLNLLIALLERQRGYSKEELRSLIQPYREATSEEAFNRLFERDKDDLREMGVPVETFSEDTFFDSDHAVARYRIDRKAYRLPELKFTTEETAVLSLASRIWQQASLGSAAARAVRRLDVHGALAEGDSPIGIEPRLRTAEPAFDELLKAVLGHYPVSFEYRAAKSTETSVRRVEPWGLGNRFGHWYLSGFDVDRQGQRTFRLSRISSGIRKLSGDVEVPADFTMRSALDALDPAREKGTARLLLKPGRAQSLRAAALHPASTVSASAGDGGGAEGWDEIECPYTDVETMAEEIASHGANAVALAPRELVDAMMRRFQDALDVAAAPPPSYAFTAPAGTAGHRKSSSLDRLPRLLDLVSYVTGNPGVELEATAKKFGISRSQLINDLNLLFVCGTPGYGPDQLIEVHWDNDTIFIENAEEISPTVRLSIDEALSLVVGLQALETVPGVGERPGVRSALSKLLEATGGEHGLHRSLAADFDAEATTAEVQALQDAVAARETLRIEYLVSSRDEMTEREIDPLQVFAVNGHWYTEAWCHDRQAVRQFRADKIRSLQRTGRNFQPHAQPSSEFPQSLFTPRDSDARAVLQLSPRLAGLGDQYNAERHSDLPDGGVVVELRLGTTAIIAPLVARYGGEVRVLEPRELAADTVEWLSAAAAAYSENPKAGALDS</sequence>
<feature type="domain" description="PafC HTH" evidence="2">
    <location>
        <begin position="356"/>
        <end position="468"/>
    </location>
</feature>
<dbReference type="PANTHER" id="PTHR34580">
    <property type="match status" value="1"/>
</dbReference>
<comment type="caution">
    <text evidence="4">The sequence shown here is derived from an EMBL/GenBank/DDBJ whole genome shotgun (WGS) entry which is preliminary data.</text>
</comment>
<dbReference type="Pfam" id="PF19187">
    <property type="entry name" value="HTH_PafC"/>
    <property type="match status" value="1"/>
</dbReference>
<reference evidence="4 5" key="1">
    <citation type="journal article" date="2023" name="Int. J. Syst. Evol. Microbiol.">
        <title>Arthrobacter mangrovi sp. nov., an actinobacterium isolated from the rhizosphere of a mangrove.</title>
        <authorList>
            <person name="Hamada M."/>
            <person name="Saitou S."/>
            <person name="Enomoto N."/>
            <person name="Nanri K."/>
            <person name="Hidaka K."/>
            <person name="Miura T."/>
            <person name="Tamura T."/>
        </authorList>
    </citation>
    <scope>NUCLEOTIDE SEQUENCE [LARGE SCALE GENOMIC DNA]</scope>
    <source>
        <strain evidence="4 5">NBRC 112813</strain>
    </source>
</reference>
<feature type="domain" description="WCX" evidence="3">
    <location>
        <begin position="246"/>
        <end position="328"/>
    </location>
</feature>
<organism evidence="4 5">
    <name type="scientific">Arthrobacter mangrovi</name>
    <dbReference type="NCBI Taxonomy" id="2966350"/>
    <lineage>
        <taxon>Bacteria</taxon>
        <taxon>Bacillati</taxon>
        <taxon>Actinomycetota</taxon>
        <taxon>Actinomycetes</taxon>
        <taxon>Micrococcales</taxon>
        <taxon>Micrococcaceae</taxon>
        <taxon>Arthrobacter</taxon>
    </lineage>
</organism>
<evidence type="ECO:0000259" key="2">
    <source>
        <dbReference type="Pfam" id="PF19187"/>
    </source>
</evidence>
<evidence type="ECO:0000313" key="4">
    <source>
        <dbReference type="EMBL" id="GLB67322.1"/>
    </source>
</evidence>
<feature type="domain" description="WCX" evidence="3">
    <location>
        <begin position="590"/>
        <end position="662"/>
    </location>
</feature>
<dbReference type="EMBL" id="BRVS01000007">
    <property type="protein sequence ID" value="GLB67322.1"/>
    <property type="molecule type" value="Genomic_DNA"/>
</dbReference>
<feature type="domain" description="WYL" evidence="1">
    <location>
        <begin position="495"/>
        <end position="561"/>
    </location>
</feature>
<accession>A0ABQ5MUJ9</accession>
<dbReference type="Pfam" id="PF13280">
    <property type="entry name" value="WYL"/>
    <property type="match status" value="2"/>
</dbReference>
<evidence type="ECO:0008006" key="6">
    <source>
        <dbReference type="Google" id="ProtNLM"/>
    </source>
</evidence>
<dbReference type="InterPro" id="IPR057727">
    <property type="entry name" value="WCX_dom"/>
</dbReference>
<evidence type="ECO:0000313" key="5">
    <source>
        <dbReference type="Proteomes" id="UP001209654"/>
    </source>
</evidence>
<dbReference type="Proteomes" id="UP001209654">
    <property type="component" value="Unassembled WGS sequence"/>
</dbReference>
<dbReference type="PANTHER" id="PTHR34580:SF1">
    <property type="entry name" value="PROTEIN PAFC"/>
    <property type="match status" value="1"/>
</dbReference>
<dbReference type="PROSITE" id="PS52050">
    <property type="entry name" value="WYL"/>
    <property type="match status" value="2"/>
</dbReference>
<keyword evidence="5" id="KW-1185">Reference proteome</keyword>
<dbReference type="InterPro" id="IPR043839">
    <property type="entry name" value="PafC_HTH"/>
</dbReference>
<dbReference type="RefSeq" id="WP_264795461.1">
    <property type="nucleotide sequence ID" value="NZ_BRVS01000007.1"/>
</dbReference>
<gene>
    <name evidence="4" type="ORF">AHIS1636_17620</name>
</gene>
<dbReference type="InterPro" id="IPR026881">
    <property type="entry name" value="WYL_dom"/>
</dbReference>
<dbReference type="InterPro" id="IPR051534">
    <property type="entry name" value="CBASS_pafABC_assoc_protein"/>
</dbReference>
<protein>
    <recommendedName>
        <fullName evidence="6">WYL domain-containing protein</fullName>
    </recommendedName>
</protein>
<evidence type="ECO:0000259" key="3">
    <source>
        <dbReference type="Pfam" id="PF25583"/>
    </source>
</evidence>